<keyword evidence="8" id="KW-0460">Magnesium</keyword>
<reference evidence="12 13" key="1">
    <citation type="submission" date="2020-08" db="EMBL/GenBank/DDBJ databases">
        <title>Genomic Encyclopedia of Type Strains, Phase III (KMG-III): the genomes of soil and plant-associated and newly described type strains.</title>
        <authorList>
            <person name="Whitman W."/>
        </authorList>
    </citation>
    <scope>NUCLEOTIDE SEQUENCE [LARGE SCALE GENOMIC DNA]</scope>
    <source>
        <strain evidence="12 13">CECT 8305</strain>
    </source>
</reference>
<comment type="catalytic activity">
    <reaction evidence="11">
        <text>O-phospho-D-serine + H2O = D-serine + phosphate</text>
        <dbReference type="Rhea" id="RHEA:24873"/>
        <dbReference type="ChEBI" id="CHEBI:15377"/>
        <dbReference type="ChEBI" id="CHEBI:35247"/>
        <dbReference type="ChEBI" id="CHEBI:43474"/>
        <dbReference type="ChEBI" id="CHEBI:58680"/>
        <dbReference type="EC" id="3.1.3.3"/>
    </reaction>
</comment>
<keyword evidence="13" id="KW-1185">Reference proteome</keyword>
<dbReference type="GO" id="GO:0005737">
    <property type="term" value="C:cytoplasm"/>
    <property type="evidence" value="ECO:0007669"/>
    <property type="project" value="TreeGrafter"/>
</dbReference>
<accession>A0A7W9Q953</accession>
<comment type="catalytic activity">
    <reaction evidence="10">
        <text>O-phospho-L-serine + H2O = L-serine + phosphate</text>
        <dbReference type="Rhea" id="RHEA:21208"/>
        <dbReference type="ChEBI" id="CHEBI:15377"/>
        <dbReference type="ChEBI" id="CHEBI:33384"/>
        <dbReference type="ChEBI" id="CHEBI:43474"/>
        <dbReference type="ChEBI" id="CHEBI:57524"/>
        <dbReference type="EC" id="3.1.3.3"/>
    </reaction>
</comment>
<dbReference type="GO" id="GO:0036424">
    <property type="term" value="F:L-phosphoserine phosphatase activity"/>
    <property type="evidence" value="ECO:0007669"/>
    <property type="project" value="TreeGrafter"/>
</dbReference>
<dbReference type="GO" id="GO:0000287">
    <property type="term" value="F:magnesium ion binding"/>
    <property type="evidence" value="ECO:0007669"/>
    <property type="project" value="TreeGrafter"/>
</dbReference>
<evidence type="ECO:0000256" key="7">
    <source>
        <dbReference type="ARBA" id="ARBA00022801"/>
    </source>
</evidence>
<evidence type="ECO:0000313" key="12">
    <source>
        <dbReference type="EMBL" id="MBB5935443.1"/>
    </source>
</evidence>
<evidence type="ECO:0000256" key="2">
    <source>
        <dbReference type="ARBA" id="ARBA00005135"/>
    </source>
</evidence>
<dbReference type="SUPFAM" id="SSF56784">
    <property type="entry name" value="HAD-like"/>
    <property type="match status" value="1"/>
</dbReference>
<name>A0A7W9Q953_9ACTN</name>
<comment type="caution">
    <text evidence="12">The sequence shown here is derived from an EMBL/GenBank/DDBJ whole genome shotgun (WGS) entry which is preliminary data.</text>
</comment>
<organism evidence="12 13">
    <name type="scientific">Streptomyces zagrosensis</name>
    <dbReference type="NCBI Taxonomy" id="1042984"/>
    <lineage>
        <taxon>Bacteria</taxon>
        <taxon>Bacillati</taxon>
        <taxon>Actinomycetota</taxon>
        <taxon>Actinomycetes</taxon>
        <taxon>Kitasatosporales</taxon>
        <taxon>Streptomycetaceae</taxon>
        <taxon>Streptomyces</taxon>
    </lineage>
</organism>
<evidence type="ECO:0000313" key="13">
    <source>
        <dbReference type="Proteomes" id="UP000588098"/>
    </source>
</evidence>
<dbReference type="AlphaFoldDB" id="A0A7W9Q953"/>
<comment type="pathway">
    <text evidence="2">Amino-acid biosynthesis; L-serine biosynthesis; L-serine from 3-phospho-D-glycerate: step 3/3.</text>
</comment>
<evidence type="ECO:0000256" key="4">
    <source>
        <dbReference type="ARBA" id="ARBA00012640"/>
    </source>
</evidence>
<keyword evidence="5" id="KW-0028">Amino-acid biosynthesis</keyword>
<evidence type="ECO:0000256" key="10">
    <source>
        <dbReference type="ARBA" id="ARBA00048138"/>
    </source>
</evidence>
<evidence type="ECO:0000256" key="9">
    <source>
        <dbReference type="ARBA" id="ARBA00023299"/>
    </source>
</evidence>
<dbReference type="PANTHER" id="PTHR43344:SF2">
    <property type="entry name" value="PHOSPHOSERINE PHOSPHATASE"/>
    <property type="match status" value="1"/>
</dbReference>
<dbReference type="RefSeq" id="WP_184571909.1">
    <property type="nucleotide sequence ID" value="NZ_JACHJL010000005.1"/>
</dbReference>
<comment type="similarity">
    <text evidence="3">Belongs to the HAD-like hydrolase superfamily. SerB family.</text>
</comment>
<keyword evidence="7 12" id="KW-0378">Hydrolase</keyword>
<keyword evidence="6" id="KW-0479">Metal-binding</keyword>
<dbReference type="Proteomes" id="UP000588098">
    <property type="component" value="Unassembled WGS sequence"/>
</dbReference>
<evidence type="ECO:0000256" key="5">
    <source>
        <dbReference type="ARBA" id="ARBA00022605"/>
    </source>
</evidence>
<dbReference type="InterPro" id="IPR036412">
    <property type="entry name" value="HAD-like_sf"/>
</dbReference>
<sequence length="231" mass="25152">MRETGDGWEVVSDPSEWDGVVFVDIDGTLVPAPGSAVHVARYLGTEEEMAKAEAAYAAGLLTNPEIAAVDALAWAGHTETEIDNWLTQLPLVEGIAETVQWCRGHRLLPVLATLAWQPIGKHITKRFGFAAYCGPELERADGAFTGRVRIAFDEFGKRDFALRYAEDLGFALSRCAAIGDSRSDLPLFDEVGLSIAFNPDQQARDRASTVVDSGDLRSVTPLLANWCQRTS</sequence>
<proteinExistence type="inferred from homology"/>
<keyword evidence="9" id="KW-0718">Serine biosynthesis</keyword>
<evidence type="ECO:0000256" key="6">
    <source>
        <dbReference type="ARBA" id="ARBA00022723"/>
    </source>
</evidence>
<comment type="cofactor">
    <cofactor evidence="1">
        <name>Mg(2+)</name>
        <dbReference type="ChEBI" id="CHEBI:18420"/>
    </cofactor>
</comment>
<evidence type="ECO:0000256" key="3">
    <source>
        <dbReference type="ARBA" id="ARBA00009184"/>
    </source>
</evidence>
<evidence type="ECO:0000256" key="11">
    <source>
        <dbReference type="ARBA" id="ARBA00048523"/>
    </source>
</evidence>
<gene>
    <name evidence="12" type="ORF">FHS42_002505</name>
</gene>
<dbReference type="PANTHER" id="PTHR43344">
    <property type="entry name" value="PHOSPHOSERINE PHOSPHATASE"/>
    <property type="match status" value="1"/>
</dbReference>
<dbReference type="EC" id="3.1.3.3" evidence="4"/>
<dbReference type="GO" id="GO:0006564">
    <property type="term" value="P:L-serine biosynthetic process"/>
    <property type="evidence" value="ECO:0007669"/>
    <property type="project" value="UniProtKB-KW"/>
</dbReference>
<dbReference type="InterPro" id="IPR050582">
    <property type="entry name" value="HAD-like_SerB"/>
</dbReference>
<protein>
    <recommendedName>
        <fullName evidence="4">phosphoserine phosphatase</fullName>
        <ecNumber evidence="4">3.1.3.3</ecNumber>
    </recommendedName>
</protein>
<evidence type="ECO:0000256" key="1">
    <source>
        <dbReference type="ARBA" id="ARBA00001946"/>
    </source>
</evidence>
<dbReference type="Gene3D" id="3.40.50.1000">
    <property type="entry name" value="HAD superfamily/HAD-like"/>
    <property type="match status" value="1"/>
</dbReference>
<dbReference type="Pfam" id="PF12710">
    <property type="entry name" value="HAD"/>
    <property type="match status" value="1"/>
</dbReference>
<evidence type="ECO:0000256" key="8">
    <source>
        <dbReference type="ARBA" id="ARBA00022842"/>
    </source>
</evidence>
<dbReference type="InterPro" id="IPR023214">
    <property type="entry name" value="HAD_sf"/>
</dbReference>
<dbReference type="EMBL" id="JACHJL010000005">
    <property type="protein sequence ID" value="MBB5935443.1"/>
    <property type="molecule type" value="Genomic_DNA"/>
</dbReference>